<keyword evidence="2" id="KW-1185">Reference proteome</keyword>
<proteinExistence type="predicted"/>
<sequence length="483" mass="54476">MEFDDLEALHRNSAAWRLLRADNAPMILSFLASVFLDTNTGAVAAPEITGRLDDTLAVLNERHPVARYPRTAKEYLDEWSKPEVGWLRRYYPPGSDVVHFDATPAVVKALGWASSLVAQPFVGTESRLYIAVDLLRQMAFGAEEDAEARLGELYRRRSEIDAEIARVQSGDIAVMDPAAQRDRYQQFSTTARGLLVDFREVEANFRALDRQLRERVALWDGSKGALLDEVLGDRSSIADSDEGRSFHAFYDFLLSERRQREFAELLAAVQALPAIAETDPRMRRVHYDWLDAAARTQATVRQLSEQLRRFLDDQVWLENRRVMDILRSIETHALRLRGRSDVDIVTAIDGVVPAIALPMERPLYRLRAKAALDSTPTGTGGADVDVSALFEQVYVDPAPLREHVVRALARRSQVMLGDLLAERPVERGLAELVAYLSLHGPEFEIVFDEAYQEHVEWVDEGGVRRLATLPRVTFLRSAELAAR</sequence>
<name>A0A841BNZ5_9ACTN</name>
<organism evidence="1 2">
    <name type="scientific">Allocatelliglobosispora scoriae</name>
    <dbReference type="NCBI Taxonomy" id="643052"/>
    <lineage>
        <taxon>Bacteria</taxon>
        <taxon>Bacillati</taxon>
        <taxon>Actinomycetota</taxon>
        <taxon>Actinomycetes</taxon>
        <taxon>Micromonosporales</taxon>
        <taxon>Micromonosporaceae</taxon>
        <taxon>Allocatelliglobosispora</taxon>
    </lineage>
</organism>
<comment type="caution">
    <text evidence="1">The sequence shown here is derived from an EMBL/GenBank/DDBJ whole genome shotgun (WGS) entry which is preliminary data.</text>
</comment>
<dbReference type="InterPro" id="IPR021804">
    <property type="entry name" value="DUF3375"/>
</dbReference>
<dbReference type="RefSeq" id="WP_184834585.1">
    <property type="nucleotide sequence ID" value="NZ_JACHMN010000002.1"/>
</dbReference>
<evidence type="ECO:0000313" key="2">
    <source>
        <dbReference type="Proteomes" id="UP000587527"/>
    </source>
</evidence>
<evidence type="ECO:0000313" key="1">
    <source>
        <dbReference type="EMBL" id="MBB5868551.1"/>
    </source>
</evidence>
<reference evidence="1 2" key="1">
    <citation type="submission" date="2020-08" db="EMBL/GenBank/DDBJ databases">
        <title>Sequencing the genomes of 1000 actinobacteria strains.</title>
        <authorList>
            <person name="Klenk H.-P."/>
        </authorList>
    </citation>
    <scope>NUCLEOTIDE SEQUENCE [LARGE SCALE GENOMIC DNA]</scope>
    <source>
        <strain evidence="1 2">DSM 45362</strain>
    </source>
</reference>
<accession>A0A841BNZ5</accession>
<gene>
    <name evidence="1" type="ORF">F4553_001930</name>
</gene>
<dbReference type="Proteomes" id="UP000587527">
    <property type="component" value="Unassembled WGS sequence"/>
</dbReference>
<evidence type="ECO:0008006" key="3">
    <source>
        <dbReference type="Google" id="ProtNLM"/>
    </source>
</evidence>
<protein>
    <recommendedName>
        <fullName evidence="3">DUF3375 domain-containing protein</fullName>
    </recommendedName>
</protein>
<dbReference type="AlphaFoldDB" id="A0A841BNZ5"/>
<dbReference type="EMBL" id="JACHMN010000002">
    <property type="protein sequence ID" value="MBB5868551.1"/>
    <property type="molecule type" value="Genomic_DNA"/>
</dbReference>
<dbReference type="Pfam" id="PF11855">
    <property type="entry name" value="DUF3375"/>
    <property type="match status" value="1"/>
</dbReference>